<comment type="caution">
    <text evidence="1">The sequence shown here is derived from an EMBL/GenBank/DDBJ whole genome shotgun (WGS) entry which is preliminary data.</text>
</comment>
<accession>A0AAV0HJA9</accession>
<evidence type="ECO:0000313" key="1">
    <source>
        <dbReference type="EMBL" id="CAI0385211.1"/>
    </source>
</evidence>
<name>A0AAV0HJA9_9ROSI</name>
<sequence length="64" mass="7223">SSLPSSSPAVSQSISPTQLISSPAAFKKKTHRRLTLHPIQQIEKIYFPSLFPLCTEFQDDHRDN</sequence>
<evidence type="ECO:0000313" key="2">
    <source>
        <dbReference type="Proteomes" id="UP001154282"/>
    </source>
</evidence>
<dbReference type="Proteomes" id="UP001154282">
    <property type="component" value="Unassembled WGS sequence"/>
</dbReference>
<keyword evidence="2" id="KW-1185">Reference proteome</keyword>
<proteinExistence type="predicted"/>
<dbReference type="AlphaFoldDB" id="A0AAV0HJA9"/>
<reference evidence="1" key="1">
    <citation type="submission" date="2022-08" db="EMBL/GenBank/DDBJ databases">
        <authorList>
            <person name="Gutierrez-Valencia J."/>
        </authorList>
    </citation>
    <scope>NUCLEOTIDE SEQUENCE</scope>
</reference>
<gene>
    <name evidence="1" type="ORF">LITE_LOCUS4707</name>
</gene>
<protein>
    <submittedName>
        <fullName evidence="1">Uncharacterized protein</fullName>
    </submittedName>
</protein>
<feature type="non-terminal residue" evidence="1">
    <location>
        <position position="1"/>
    </location>
</feature>
<organism evidence="1 2">
    <name type="scientific">Linum tenue</name>
    <dbReference type="NCBI Taxonomy" id="586396"/>
    <lineage>
        <taxon>Eukaryota</taxon>
        <taxon>Viridiplantae</taxon>
        <taxon>Streptophyta</taxon>
        <taxon>Embryophyta</taxon>
        <taxon>Tracheophyta</taxon>
        <taxon>Spermatophyta</taxon>
        <taxon>Magnoliopsida</taxon>
        <taxon>eudicotyledons</taxon>
        <taxon>Gunneridae</taxon>
        <taxon>Pentapetalae</taxon>
        <taxon>rosids</taxon>
        <taxon>fabids</taxon>
        <taxon>Malpighiales</taxon>
        <taxon>Linaceae</taxon>
        <taxon>Linum</taxon>
    </lineage>
</organism>
<dbReference type="EMBL" id="CAMGYJ010000002">
    <property type="protein sequence ID" value="CAI0385211.1"/>
    <property type="molecule type" value="Genomic_DNA"/>
</dbReference>